<protein>
    <recommendedName>
        <fullName evidence="3">Thioredoxin</fullName>
    </recommendedName>
</protein>
<gene>
    <name evidence="1" type="ORF">PRECH8_05630</name>
</gene>
<evidence type="ECO:0000313" key="1">
    <source>
        <dbReference type="EMBL" id="GFR37267.1"/>
    </source>
</evidence>
<dbReference type="AlphaFoldDB" id="A0A916VEI9"/>
<evidence type="ECO:0008006" key="3">
    <source>
        <dbReference type="Google" id="ProtNLM"/>
    </source>
</evidence>
<dbReference type="RefSeq" id="WP_200965558.1">
    <property type="nucleotide sequence ID" value="NZ_BMAQ01000004.1"/>
</dbReference>
<name>A0A916VEI9_9BACL</name>
<dbReference type="Pfam" id="PF14595">
    <property type="entry name" value="Thioredoxin_9"/>
    <property type="match status" value="1"/>
</dbReference>
<sequence length="206" mass="23712">MTAHAASKISDERRIRAYSEGISFQQFVEQAEVNQELLSSNFDAYALTEEELTFFQSISEPIDVIVLAHDWCGDVASNLPLFAKIEQLTGKLKLHILNRDPDNWDIAHAYPAADGKHRLPTYIFFDGEGRELGTFIERPEEITEMIPEWRAQFWQLHPEWSWEGKSIDSIGEEGIAAWRAYMMSQRQEKRDLEKEGILKALRAIIG</sequence>
<comment type="caution">
    <text evidence="1">The sequence shown here is derived from an EMBL/GenBank/DDBJ whole genome shotgun (WGS) entry which is preliminary data.</text>
</comment>
<evidence type="ECO:0000313" key="2">
    <source>
        <dbReference type="Proteomes" id="UP000654993"/>
    </source>
</evidence>
<keyword evidence="2" id="KW-1185">Reference proteome</keyword>
<dbReference type="Proteomes" id="UP000654993">
    <property type="component" value="Unassembled WGS sequence"/>
</dbReference>
<dbReference type="Gene3D" id="3.40.30.10">
    <property type="entry name" value="Glutaredoxin"/>
    <property type="match status" value="1"/>
</dbReference>
<dbReference type="EMBL" id="BMAQ01000004">
    <property type="protein sequence ID" value="GFR37267.1"/>
    <property type="molecule type" value="Genomic_DNA"/>
</dbReference>
<proteinExistence type="predicted"/>
<accession>A0A916VEI9</accession>
<reference evidence="1" key="2">
    <citation type="journal article" date="2021" name="Data Brief">
        <title>Draft genome sequence data of the facultative, thermophilic, xylanolytic bacterium Paenibacillus sp. strain DA-C8.</title>
        <authorList>
            <person name="Chhe C."/>
            <person name="Uke A."/>
            <person name="Baramee S."/>
            <person name="Ungkulpasvich U."/>
            <person name="Tachaapaikoon C."/>
            <person name="Pason P."/>
            <person name="Waeonukul R."/>
            <person name="Ratanakhanokchai K."/>
            <person name="Kosugi A."/>
        </authorList>
    </citation>
    <scope>NUCLEOTIDE SEQUENCE</scope>
    <source>
        <strain evidence="1">DA-C8</strain>
    </source>
</reference>
<dbReference type="InterPro" id="IPR036249">
    <property type="entry name" value="Thioredoxin-like_sf"/>
</dbReference>
<organism evidence="1 2">
    <name type="scientific">Insulibacter thermoxylanivorax</name>
    <dbReference type="NCBI Taxonomy" id="2749268"/>
    <lineage>
        <taxon>Bacteria</taxon>
        <taxon>Bacillati</taxon>
        <taxon>Bacillota</taxon>
        <taxon>Bacilli</taxon>
        <taxon>Bacillales</taxon>
        <taxon>Paenibacillaceae</taxon>
        <taxon>Insulibacter</taxon>
    </lineage>
</organism>
<dbReference type="SUPFAM" id="SSF52833">
    <property type="entry name" value="Thioredoxin-like"/>
    <property type="match status" value="1"/>
</dbReference>
<reference evidence="1" key="1">
    <citation type="submission" date="2020-08" db="EMBL/GenBank/DDBJ databases">
        <authorList>
            <person name="Uke A."/>
            <person name="Chhe C."/>
            <person name="Baramee S."/>
            <person name="Kosugi A."/>
        </authorList>
    </citation>
    <scope>NUCLEOTIDE SEQUENCE</scope>
    <source>
        <strain evidence="1">DA-C8</strain>
    </source>
</reference>